<organism evidence="1 2">
    <name type="scientific">Chryseobacterium oranimense</name>
    <dbReference type="NCBI Taxonomy" id="421058"/>
    <lineage>
        <taxon>Bacteria</taxon>
        <taxon>Pseudomonadati</taxon>
        <taxon>Bacteroidota</taxon>
        <taxon>Flavobacteriia</taxon>
        <taxon>Flavobacteriales</taxon>
        <taxon>Weeksellaceae</taxon>
        <taxon>Chryseobacterium group</taxon>
        <taxon>Chryseobacterium</taxon>
    </lineage>
</organism>
<dbReference type="Gene3D" id="2.40.160.60">
    <property type="entry name" value="Outer membrane protein transport protein (OMPP1/FadL/TodX)"/>
    <property type="match status" value="1"/>
</dbReference>
<name>A0A1M5L4X6_9FLAO</name>
<accession>A0A1M5L4X6</accession>
<evidence type="ECO:0000313" key="1">
    <source>
        <dbReference type="EMBL" id="SHG60142.1"/>
    </source>
</evidence>
<gene>
    <name evidence="1" type="ORF">SAMN05421866_0961</name>
</gene>
<evidence type="ECO:0000313" key="2">
    <source>
        <dbReference type="Proteomes" id="UP000184047"/>
    </source>
</evidence>
<dbReference type="OrthoDB" id="1491239at2"/>
<protein>
    <recommendedName>
        <fullName evidence="3">Long-chain fatty acid transport protein</fullName>
    </recommendedName>
</protein>
<evidence type="ECO:0008006" key="3">
    <source>
        <dbReference type="Google" id="ProtNLM"/>
    </source>
</evidence>
<dbReference type="STRING" id="421058.SAMN05421866_0961"/>
<proteinExistence type="predicted"/>
<dbReference type="EMBL" id="FQWT01000001">
    <property type="protein sequence ID" value="SHG60142.1"/>
    <property type="molecule type" value="Genomic_DNA"/>
</dbReference>
<sequence>MKKIFAVSFISVGYFLNAQSISNSPYATYGIGDVKYDNTIETASMGGISTAYISDFTSSFNFANPANNSNFELTSIKLEATNENNYFKTDYNNTKSTKHSTYLSNISLAFPLSPKVKMGLSYQPYSSKSYDIENKSPRYTTVYDNVVTEDGYYTNRFKGSGTLNTAQAAISYKIDQNFAVGLRANLYFGNLYDLNELKSFDKDGVANAEYINGYETKNSIKNFNFTLGGSYQSLNTRTDRKLTIGATATFGNTSNMTTDYVNSTYVYSDVAQTVKALETIIEQKSTSSKNLLPLQASFGVGYGSENHWFFSGQLDYKKGEDISYFGKTFDFQDTYRISAGGWYLPNYNNFRSYFSRVIYRYGAFYERGSLKINGTSINKFGISGGVLLPFKTSSITRMSGLELGIEVGKRGTLKNNLINQNYINLKVGFNFADRWFRKTLYN</sequence>
<dbReference type="RefSeq" id="WP_073060478.1">
    <property type="nucleotide sequence ID" value="NZ_FQWT01000001.1"/>
</dbReference>
<dbReference type="AlphaFoldDB" id="A0A1M5L4X6"/>
<reference evidence="2" key="1">
    <citation type="submission" date="2016-11" db="EMBL/GenBank/DDBJ databases">
        <authorList>
            <person name="Varghese N."/>
            <person name="Submissions S."/>
        </authorList>
    </citation>
    <scope>NUCLEOTIDE SEQUENCE [LARGE SCALE GENOMIC DNA]</scope>
    <source>
        <strain evidence="2">DSM 19055</strain>
    </source>
</reference>
<keyword evidence="2" id="KW-1185">Reference proteome</keyword>
<dbReference type="eggNOG" id="COG2067">
    <property type="taxonomic scope" value="Bacteria"/>
</dbReference>
<dbReference type="Proteomes" id="UP000184047">
    <property type="component" value="Unassembled WGS sequence"/>
</dbReference>